<evidence type="ECO:0000256" key="1">
    <source>
        <dbReference type="ARBA" id="ARBA00001974"/>
    </source>
</evidence>
<dbReference type="PRINTS" id="PR00420">
    <property type="entry name" value="RNGMNOXGNASE"/>
</dbReference>
<dbReference type="Gene3D" id="3.50.50.60">
    <property type="entry name" value="FAD/NAD(P)-binding domain"/>
    <property type="match status" value="1"/>
</dbReference>
<evidence type="ECO:0000256" key="3">
    <source>
        <dbReference type="ARBA" id="ARBA00022827"/>
    </source>
</evidence>
<proteinExistence type="predicted"/>
<keyword evidence="4" id="KW-0560">Oxidoreductase</keyword>
<evidence type="ECO:0000256" key="4">
    <source>
        <dbReference type="ARBA" id="ARBA00023002"/>
    </source>
</evidence>
<comment type="cofactor">
    <cofactor evidence="1">
        <name>FAD</name>
        <dbReference type="ChEBI" id="CHEBI:57692"/>
    </cofactor>
</comment>
<evidence type="ECO:0000313" key="8">
    <source>
        <dbReference type="Proteomes" id="UP001324427"/>
    </source>
</evidence>
<protein>
    <recommendedName>
        <fullName evidence="6">FAD-binding domain-containing protein</fullName>
    </recommendedName>
</protein>
<dbReference type="Proteomes" id="UP001324427">
    <property type="component" value="Unassembled WGS sequence"/>
</dbReference>
<keyword evidence="5" id="KW-0503">Monooxygenase</keyword>
<evidence type="ECO:0000313" key="7">
    <source>
        <dbReference type="EMBL" id="KAK4543969.1"/>
    </source>
</evidence>
<accession>A0AAV9JFA0</accession>
<keyword evidence="3" id="KW-0274">FAD</keyword>
<reference evidence="7 8" key="1">
    <citation type="submission" date="2021-11" db="EMBL/GenBank/DDBJ databases">
        <title>Black yeast isolated from Biological Soil Crust.</title>
        <authorList>
            <person name="Kurbessoian T."/>
        </authorList>
    </citation>
    <scope>NUCLEOTIDE SEQUENCE [LARGE SCALE GENOMIC DNA]</scope>
    <source>
        <strain evidence="7 8">CCFEE 5522</strain>
    </source>
</reference>
<dbReference type="AlphaFoldDB" id="A0AAV9JFA0"/>
<dbReference type="SUPFAM" id="SSF51905">
    <property type="entry name" value="FAD/NAD(P)-binding domain"/>
    <property type="match status" value="1"/>
</dbReference>
<keyword evidence="2" id="KW-0285">Flavoprotein</keyword>
<evidence type="ECO:0000259" key="6">
    <source>
        <dbReference type="Pfam" id="PF01494"/>
    </source>
</evidence>
<name>A0AAV9JFA0_9PEZI</name>
<dbReference type="InterPro" id="IPR036188">
    <property type="entry name" value="FAD/NAD-bd_sf"/>
</dbReference>
<dbReference type="PANTHER" id="PTHR47178:SF2">
    <property type="entry name" value="FAD-BINDING DOMAIN-CONTAINING PROTEIN"/>
    <property type="match status" value="1"/>
</dbReference>
<dbReference type="GO" id="GO:0071949">
    <property type="term" value="F:FAD binding"/>
    <property type="evidence" value="ECO:0007669"/>
    <property type="project" value="InterPro"/>
</dbReference>
<keyword evidence="8" id="KW-1185">Reference proteome</keyword>
<evidence type="ECO:0000256" key="2">
    <source>
        <dbReference type="ARBA" id="ARBA00022630"/>
    </source>
</evidence>
<feature type="domain" description="FAD-binding" evidence="6">
    <location>
        <begin position="271"/>
        <end position="358"/>
    </location>
</feature>
<dbReference type="PANTHER" id="PTHR47178">
    <property type="entry name" value="MONOOXYGENASE, FAD-BINDING"/>
    <property type="match status" value="1"/>
</dbReference>
<dbReference type="InterPro" id="IPR002938">
    <property type="entry name" value="FAD-bd"/>
</dbReference>
<evidence type="ECO:0000256" key="5">
    <source>
        <dbReference type="ARBA" id="ARBA00023033"/>
    </source>
</evidence>
<organism evidence="7 8">
    <name type="scientific">Oleoguttula mirabilis</name>
    <dbReference type="NCBI Taxonomy" id="1507867"/>
    <lineage>
        <taxon>Eukaryota</taxon>
        <taxon>Fungi</taxon>
        <taxon>Dikarya</taxon>
        <taxon>Ascomycota</taxon>
        <taxon>Pezizomycotina</taxon>
        <taxon>Dothideomycetes</taxon>
        <taxon>Dothideomycetidae</taxon>
        <taxon>Mycosphaerellales</taxon>
        <taxon>Teratosphaeriaceae</taxon>
        <taxon>Oleoguttula</taxon>
    </lineage>
</organism>
<comment type="caution">
    <text evidence="7">The sequence shown here is derived from an EMBL/GenBank/DDBJ whole genome shotgun (WGS) entry which is preliminary data.</text>
</comment>
<dbReference type="Pfam" id="PF01494">
    <property type="entry name" value="FAD_binding_3"/>
    <property type="match status" value="1"/>
</dbReference>
<sequence>MDNTFRVLIIGGGNCGLAIATGLKKAGIHYTVFERDTEHDFLHKARDWGMLLHWGTEYLGRVLPDHMQKRIKEPRVDPSYEMIDPIPYINGDTGEVLARVPTDVITRVSRKKLRRFLTEGEGLSIEYGKTLQSMKAQGDCVTVAFKDGSQAEGNMVIGCDGSRSRVREYLVGAEAAKLEEIGLTMINYVGSGYTAEQAQLLRSYHPIVQLSLDIPDPEVTTEWLFQVYTSWWGPPFAADLQEPAARLAFVKGRMSQFCEPYRTAFTAISDDALLPIYAGQQWAPPTAAAWDNRGGKVTLAGDAAHSMLPHRGQGLNNAMRDASDLVDAVKLAVCGKQTLAEVVTAYEAEMRPRGAREVALSLEQARKTRDWETVMEGPVFKQGYRRA</sequence>
<dbReference type="GO" id="GO:0004497">
    <property type="term" value="F:monooxygenase activity"/>
    <property type="evidence" value="ECO:0007669"/>
    <property type="project" value="UniProtKB-KW"/>
</dbReference>
<dbReference type="EMBL" id="JAVFHQ010000028">
    <property type="protein sequence ID" value="KAK4543969.1"/>
    <property type="molecule type" value="Genomic_DNA"/>
</dbReference>
<gene>
    <name evidence="7" type="ORF">LTR36_004743</name>
</gene>